<accession>A0A0F9ETY5</accession>
<dbReference type="AlphaFoldDB" id="A0A0F9ETY5"/>
<organism evidence="1">
    <name type="scientific">marine sediment metagenome</name>
    <dbReference type="NCBI Taxonomy" id="412755"/>
    <lineage>
        <taxon>unclassified sequences</taxon>
        <taxon>metagenomes</taxon>
        <taxon>ecological metagenomes</taxon>
    </lineage>
</organism>
<sequence>MPRCKLCETFYEQYPLQERDGEQVHVLSEERSFRMTQSPQECAFETGAFSTKNFQCGTMNDLRDLAEKLSEDKERLEKGYCRDGYHRREDMDSGSIGVIRIPESDMEFEGEDGEPVQGYIVMTWYKNRGRTGRAYIMDDDDEVKVLDGKG</sequence>
<name>A0A0F9ETY5_9ZZZZ</name>
<reference evidence="1" key="1">
    <citation type="journal article" date="2015" name="Nature">
        <title>Complex archaea that bridge the gap between prokaryotes and eukaryotes.</title>
        <authorList>
            <person name="Spang A."/>
            <person name="Saw J.H."/>
            <person name="Jorgensen S.L."/>
            <person name="Zaremba-Niedzwiedzka K."/>
            <person name="Martijn J."/>
            <person name="Lind A.E."/>
            <person name="van Eijk R."/>
            <person name="Schleper C."/>
            <person name="Guy L."/>
            <person name="Ettema T.J."/>
        </authorList>
    </citation>
    <scope>NUCLEOTIDE SEQUENCE</scope>
</reference>
<dbReference type="EMBL" id="LAZR01035533">
    <property type="protein sequence ID" value="KKL27248.1"/>
    <property type="molecule type" value="Genomic_DNA"/>
</dbReference>
<protein>
    <submittedName>
        <fullName evidence="1">Uncharacterized protein</fullName>
    </submittedName>
</protein>
<evidence type="ECO:0000313" key="1">
    <source>
        <dbReference type="EMBL" id="KKL27248.1"/>
    </source>
</evidence>
<comment type="caution">
    <text evidence="1">The sequence shown here is derived from an EMBL/GenBank/DDBJ whole genome shotgun (WGS) entry which is preliminary data.</text>
</comment>
<gene>
    <name evidence="1" type="ORF">LCGC14_2387060</name>
</gene>
<proteinExistence type="predicted"/>